<dbReference type="GO" id="GO:0002088">
    <property type="term" value="P:lens development in camera-type eye"/>
    <property type="evidence" value="ECO:0007669"/>
    <property type="project" value="TreeGrafter"/>
</dbReference>
<dbReference type="SMART" id="SM00247">
    <property type="entry name" value="XTALbg"/>
    <property type="match status" value="15"/>
</dbReference>
<comment type="similarity">
    <text evidence="2">Belongs to the beta/gamma-crystallin family.</text>
</comment>
<accession>A0AA47ML12</accession>
<evidence type="ECO:0000313" key="6">
    <source>
        <dbReference type="EMBL" id="KAK0142039.1"/>
    </source>
</evidence>
<feature type="domain" description="Beta/gamma crystallin 'Greek key'" evidence="5">
    <location>
        <begin position="902"/>
        <end position="943"/>
    </location>
</feature>
<proteinExistence type="inferred from homology"/>
<sequence length="1322" mass="161693">MKIYERDNFGGQSYELMDDCDNIQDRYRMSDCQSCNVMDGHWLMYEQPQYRGRMMYMRPGEYRNFREMMSGQRFMSMRRITDMNFQGRSYECMNDCADMSSYLSRCHSCRVESGCFMVYDRNNYMGQQFFMRRGEYNDMQRMMSMGMFDNIRSCRMIPYHKGQFRMKIYERENFGGQSYELMDDCHNVQDHYRMSDCQSCQVMDGHWLMYEQAHYRGRMMYMRPGEYKTFKEMMSCQRFMSMRRITDMNFQGRSYECMSDCSDMSSYMSRCQSCRVESGCFMVYERNNYMGQQFFMRRGEYNDMQSMRSMGMMFDNFRSCRMIPYHRGQFRMKIYERENFGGQSYELMDDCDNIQDRYRMSDCQSCNVMDGHWLMYEQPQYRGRMMYMRPGEYRNFREMMSGQRFMSMRRITDMNFQGRSYECMSDCSDMSSYMSRCQSCRVESGCFMVYERNNYMGQQFFMRRGEYNDMQSMRSMGMMFDNFRSCRMIPYHRGQFRMKIYERENFGGQSYELMDDCDNIQDRYRMSDCQSCNVMDGHWLMYEQPQYRGRMMYMRPGEYRNFREMMSGQRFMSMRRITDINGIIFWNDMLWLTNALFQITFYEDRNFQGRSYECMNDCADMSSYLSRCHSCRVESGCFMVYERNNYMGQQFFMRRGEYNDMQRMMSMGMFDNIRSCRMIPYHKGQFRMKIYEKENFGGQSYELMDDCHNVQDHYRMSDCQSCHVMDGHWLMYEQAHYRGRMMYMRPGEYKTFREMMSGQRFMSMRLLSVLFQITFYEERNFQGRSYECMSDCSDMSSYMSRCQSCRVDSGCFMVYERNNYMGQQFFMRRGEYNDMQSMRSMGMMFDNIRSCRMIPYHSGQFRMKIYERENFGGQSYELMDDCDNIQDRYRMSDCQSCHVMDGHWLMYEQPQYRGRMMYMRPGQYKSFREMMSGQRFMSMRPTTTAIMTMGKITFYEEKNFQGRSYECMSDCSDMSSHLSRCQSCRVDSGCFMVYDRTNYMGNQYFMKRGEYSDYMSMMGMRDCIRSCRMIPMHRGQFRMKIYERENFGGQFHEMMEDCDNIQDRYRMSDCQSCHVMDGHWLMYEQPQYRGRMMYMRPGEYRSFRDMGMSGQRFMSMRRIMDSINMTTTDRNMMGKITFYEERNFQGRHYDCMSDCSDMSSYMSRCQSCRVESGCFMVYERNNYMGQQFFMRRGEYNDMQSMRSMGMMFDNIRSCRMIPYHRGQFRMKIYERENFGGQSYELMDDCDNIQDRYRMSDCQSCHVMDGHWLMYEQPQYRGRMMYMRPGEYRSFREMMSGQRFMSMRRITDMYHLLRGEELPGPPL</sequence>
<reference evidence="6" key="1">
    <citation type="journal article" date="2023" name="Front. Mar. Sci.">
        <title>A new Merluccius polli reference genome to investigate the effects of global change in West African waters.</title>
        <authorList>
            <person name="Mateo J.L."/>
            <person name="Blanco-Fernandez C."/>
            <person name="Garcia-Vazquez E."/>
            <person name="Machado-Schiaffino G."/>
        </authorList>
    </citation>
    <scope>NUCLEOTIDE SEQUENCE</scope>
    <source>
        <strain evidence="6">C29</strain>
        <tissue evidence="6">Fin</tissue>
    </source>
</reference>
<feature type="domain" description="Beta/gamma crystallin 'Greek key'" evidence="5">
    <location>
        <begin position="40"/>
        <end position="81"/>
    </location>
</feature>
<feature type="domain" description="Beta/gamma crystallin 'Greek key'" evidence="5">
    <location>
        <begin position="1173"/>
        <end position="1218"/>
    </location>
</feature>
<dbReference type="InterPro" id="IPR001064">
    <property type="entry name" value="Beta/gamma_crystallin"/>
</dbReference>
<comment type="function">
    <text evidence="1">Crystallins are the dominant structural components of the vertebrate eye lens.</text>
</comment>
<dbReference type="Pfam" id="PF00030">
    <property type="entry name" value="Crystall"/>
    <property type="match status" value="15"/>
</dbReference>
<feature type="domain" description="Beta/gamma crystallin 'Greek key'" evidence="5">
    <location>
        <begin position="810"/>
        <end position="855"/>
    </location>
</feature>
<feature type="domain" description="Beta/gamma crystallin 'Greek key'" evidence="5">
    <location>
        <begin position="279"/>
        <end position="324"/>
    </location>
</feature>
<feature type="domain" description="Beta/gamma crystallin 'Greek key'" evidence="5">
    <location>
        <begin position="727"/>
        <end position="768"/>
    </location>
</feature>
<feature type="domain" description="Beta/gamma crystallin 'Greek key'" evidence="5">
    <location>
        <begin position="537"/>
        <end position="578"/>
    </location>
</feature>
<evidence type="ECO:0000256" key="4">
    <source>
        <dbReference type="ARBA" id="ARBA00022737"/>
    </source>
</evidence>
<feature type="domain" description="Beta/gamma crystallin 'Greek key'" evidence="5">
    <location>
        <begin position="114"/>
        <end position="158"/>
    </location>
</feature>
<gene>
    <name evidence="6" type="primary">CRGM1_3</name>
    <name evidence="6" type="ORF">N1851_020271</name>
</gene>
<keyword evidence="4" id="KW-0677">Repeat</keyword>
<dbReference type="PANTHER" id="PTHR11818">
    <property type="entry name" value="BETA/GAMMA CRYSTALLIN"/>
    <property type="match status" value="1"/>
</dbReference>
<feature type="domain" description="Beta/gamma crystallin 'Greek key'" evidence="5">
    <location>
        <begin position="205"/>
        <end position="246"/>
    </location>
</feature>
<evidence type="ECO:0000313" key="7">
    <source>
        <dbReference type="Proteomes" id="UP001174136"/>
    </source>
</evidence>
<feature type="domain" description="Beta/gamma crystallin 'Greek key'" evidence="5">
    <location>
        <begin position="686"/>
        <end position="726"/>
    </location>
</feature>
<evidence type="ECO:0000256" key="2">
    <source>
        <dbReference type="ARBA" id="ARBA00009646"/>
    </source>
</evidence>
<dbReference type="GO" id="GO:0007601">
    <property type="term" value="P:visual perception"/>
    <property type="evidence" value="ECO:0007669"/>
    <property type="project" value="TreeGrafter"/>
</dbReference>
<dbReference type="Gene3D" id="2.60.20.10">
    <property type="entry name" value="Crystallins"/>
    <property type="match status" value="15"/>
</dbReference>
<feature type="domain" description="Beta/gamma crystallin 'Greek key'" evidence="5">
    <location>
        <begin position="597"/>
        <end position="635"/>
    </location>
</feature>
<dbReference type="PRINTS" id="PR01367">
    <property type="entry name" value="BGCRYSTALLIN"/>
</dbReference>
<dbReference type="PANTHER" id="PTHR11818:SF139">
    <property type="entry name" value="CRYSTALLIN, GAMMA M1-RELATED"/>
    <property type="match status" value="1"/>
</dbReference>
<feature type="domain" description="Beta/gamma crystallin 'Greek key'" evidence="5">
    <location>
        <begin position="1134"/>
        <end position="1172"/>
    </location>
</feature>
<organism evidence="6 7">
    <name type="scientific">Merluccius polli</name>
    <name type="common">Benguela hake</name>
    <name type="synonym">Merluccius cadenati</name>
    <dbReference type="NCBI Taxonomy" id="89951"/>
    <lineage>
        <taxon>Eukaryota</taxon>
        <taxon>Metazoa</taxon>
        <taxon>Chordata</taxon>
        <taxon>Craniata</taxon>
        <taxon>Vertebrata</taxon>
        <taxon>Euteleostomi</taxon>
        <taxon>Actinopterygii</taxon>
        <taxon>Neopterygii</taxon>
        <taxon>Teleostei</taxon>
        <taxon>Neoteleostei</taxon>
        <taxon>Acanthomorphata</taxon>
        <taxon>Zeiogadaria</taxon>
        <taxon>Gadariae</taxon>
        <taxon>Gadiformes</taxon>
        <taxon>Gadoidei</taxon>
        <taxon>Merlucciidae</taxon>
        <taxon>Merluccius</taxon>
    </lineage>
</organism>
<feature type="domain" description="Beta/gamma crystallin 'Greek key'" evidence="5">
    <location>
        <begin position="164"/>
        <end position="204"/>
    </location>
</feature>
<feature type="domain" description="Beta/gamma crystallin 'Greek key'" evidence="5">
    <location>
        <begin position="950"/>
        <end position="988"/>
    </location>
</feature>
<dbReference type="FunFam" id="2.60.20.10:FF:000001">
    <property type="entry name" value="Crystallin gamma S"/>
    <property type="match status" value="6"/>
</dbReference>
<evidence type="ECO:0000256" key="3">
    <source>
        <dbReference type="ARBA" id="ARBA00022613"/>
    </source>
</evidence>
<feature type="domain" description="Beta/gamma crystallin 'Greek key'" evidence="5">
    <location>
        <begin position="771"/>
        <end position="809"/>
    </location>
</feature>
<feature type="domain" description="Beta/gamma crystallin 'Greek key'" evidence="5">
    <location>
        <begin position="445"/>
        <end position="490"/>
    </location>
</feature>
<keyword evidence="3" id="KW-0273">Eye lens protein</keyword>
<evidence type="ECO:0000259" key="5">
    <source>
        <dbReference type="PROSITE" id="PS50915"/>
    </source>
</evidence>
<feature type="domain" description="Beta/gamma crystallin 'Greek key'" evidence="5">
    <location>
        <begin position="989"/>
        <end position="1031"/>
    </location>
</feature>
<dbReference type="GO" id="GO:0005212">
    <property type="term" value="F:structural constituent of eye lens"/>
    <property type="evidence" value="ECO:0007669"/>
    <property type="project" value="UniProtKB-KW"/>
</dbReference>
<feature type="domain" description="Beta/gamma crystallin 'Greek key'" evidence="5">
    <location>
        <begin position="636"/>
        <end position="680"/>
    </location>
</feature>
<comment type="caution">
    <text evidence="6">The sequence shown here is derived from an EMBL/GenBank/DDBJ whole genome shotgun (WGS) entry which is preliminary data.</text>
</comment>
<dbReference type="FunFam" id="2.60.20.10:FF:000003">
    <property type="entry name" value="Crystallin gamma S"/>
    <property type="match status" value="8"/>
</dbReference>
<feature type="domain" description="Beta/gamma crystallin 'Greek key'" evidence="5">
    <location>
        <begin position="1"/>
        <end position="39"/>
    </location>
</feature>
<dbReference type="InterPro" id="IPR011024">
    <property type="entry name" value="G_crystallin-like"/>
</dbReference>
<feature type="domain" description="Beta/gamma crystallin 'Greek key'" evidence="5">
    <location>
        <begin position="861"/>
        <end position="901"/>
    </location>
</feature>
<dbReference type="PROSITE" id="PS50915">
    <property type="entry name" value="CRYSTALLIN_BETA_GAMMA"/>
    <property type="match status" value="26"/>
</dbReference>
<feature type="domain" description="Beta/gamma crystallin 'Greek key'" evidence="5">
    <location>
        <begin position="496"/>
        <end position="536"/>
    </location>
</feature>
<dbReference type="SUPFAM" id="SSF49695">
    <property type="entry name" value="gamma-Crystallin-like"/>
    <property type="match status" value="8"/>
</dbReference>
<feature type="domain" description="Beta/gamma crystallin 'Greek key'" evidence="5">
    <location>
        <begin position="330"/>
        <end position="370"/>
    </location>
</feature>
<feature type="domain" description="Beta/gamma crystallin 'Greek key'" evidence="5">
    <location>
        <begin position="1224"/>
        <end position="1264"/>
    </location>
</feature>
<name>A0AA47ML12_MERPO</name>
<protein>
    <submittedName>
        <fullName evidence="6">Gamma-crystallin M1</fullName>
    </submittedName>
</protein>
<feature type="domain" description="Beta/gamma crystallin 'Greek key'" evidence="5">
    <location>
        <begin position="1078"/>
        <end position="1120"/>
    </location>
</feature>
<dbReference type="Proteomes" id="UP001174136">
    <property type="component" value="Unassembled WGS sequence"/>
</dbReference>
<feature type="domain" description="Beta/gamma crystallin 'Greek key'" evidence="5">
    <location>
        <begin position="371"/>
        <end position="412"/>
    </location>
</feature>
<evidence type="ECO:0000256" key="1">
    <source>
        <dbReference type="ARBA" id="ARBA00003689"/>
    </source>
</evidence>
<feature type="domain" description="Beta/gamma crystallin 'Greek key'" evidence="5">
    <location>
        <begin position="1265"/>
        <end position="1306"/>
    </location>
</feature>
<dbReference type="InterPro" id="IPR050252">
    <property type="entry name" value="Beta/Gamma-Crystallin"/>
</dbReference>
<keyword evidence="7" id="KW-1185">Reference proteome</keyword>
<dbReference type="EMBL" id="JAOPHQ010003712">
    <property type="protein sequence ID" value="KAK0142039.1"/>
    <property type="molecule type" value="Genomic_DNA"/>
</dbReference>